<accession>A0ABT9R1P2</accession>
<comment type="caution">
    <text evidence="3">The sequence shown here is derived from an EMBL/GenBank/DDBJ whole genome shotgun (WGS) entry which is preliminary data.</text>
</comment>
<keyword evidence="4" id="KW-1185">Reference proteome</keyword>
<evidence type="ECO:0000313" key="4">
    <source>
        <dbReference type="Proteomes" id="UP001230426"/>
    </source>
</evidence>
<feature type="domain" description="Ubiquitin Mut7-C" evidence="2">
    <location>
        <begin position="2"/>
        <end position="78"/>
    </location>
</feature>
<dbReference type="Pfam" id="PF01927">
    <property type="entry name" value="Mut7-C"/>
    <property type="match status" value="1"/>
</dbReference>
<organism evidence="3 4">
    <name type="scientific">Streptosporangium brasiliense</name>
    <dbReference type="NCBI Taxonomy" id="47480"/>
    <lineage>
        <taxon>Bacteria</taxon>
        <taxon>Bacillati</taxon>
        <taxon>Actinomycetota</taxon>
        <taxon>Actinomycetes</taxon>
        <taxon>Streptosporangiales</taxon>
        <taxon>Streptosporangiaceae</taxon>
        <taxon>Streptosporangium</taxon>
    </lineage>
</organism>
<dbReference type="PANTHER" id="PTHR39081:SF1">
    <property type="entry name" value="MUT7-C RNASE DOMAIN-CONTAINING PROTEIN"/>
    <property type="match status" value="1"/>
</dbReference>
<dbReference type="EMBL" id="JAUSRB010000001">
    <property type="protein sequence ID" value="MDP9862400.1"/>
    <property type="molecule type" value="Genomic_DNA"/>
</dbReference>
<evidence type="ECO:0000313" key="3">
    <source>
        <dbReference type="EMBL" id="MDP9862400.1"/>
    </source>
</evidence>
<sequence length="230" mass="25605">MVCLRFADELRMFLAPDRRGGQVRVPHDGTSSLGHLVESAGVPLTEVGGLVLGGRRRAPSHRPDDGDTVDVLPVRRPQRVDSAGFVLDVHLGTLARRLRLLGVDAAYGNDRDDDELIAQANAERRVLLTRDRGLLRRRALWSGAYVRGVRPDDQLADVLDRFAPALSPWTRCTACNGLLAPVAKQDVEHLLEPATRRTYDTFARCRSCGHLYWRGAHQRHLEAIVERARG</sequence>
<dbReference type="PANTHER" id="PTHR39081">
    <property type="entry name" value="MUT7-C DOMAIN-CONTAINING PROTEIN"/>
    <property type="match status" value="1"/>
</dbReference>
<reference evidence="3 4" key="1">
    <citation type="submission" date="2023-07" db="EMBL/GenBank/DDBJ databases">
        <title>Sequencing the genomes of 1000 actinobacteria strains.</title>
        <authorList>
            <person name="Klenk H.-P."/>
        </authorList>
    </citation>
    <scope>NUCLEOTIDE SEQUENCE [LARGE SCALE GENOMIC DNA]</scope>
    <source>
        <strain evidence="3 4">DSM 44109</strain>
    </source>
</reference>
<feature type="domain" description="Mut7-C RNAse" evidence="1">
    <location>
        <begin position="84"/>
        <end position="224"/>
    </location>
</feature>
<dbReference type="InterPro" id="IPR002782">
    <property type="entry name" value="Mut7-C_RNAse_dom"/>
</dbReference>
<dbReference type="Pfam" id="PF14451">
    <property type="entry name" value="Ub-Mut7C"/>
    <property type="match status" value="1"/>
</dbReference>
<dbReference type="Proteomes" id="UP001230426">
    <property type="component" value="Unassembled WGS sequence"/>
</dbReference>
<evidence type="ECO:0000259" key="2">
    <source>
        <dbReference type="Pfam" id="PF14451"/>
    </source>
</evidence>
<gene>
    <name evidence="3" type="ORF">J2S55_001659</name>
</gene>
<dbReference type="RefSeq" id="WP_306858453.1">
    <property type="nucleotide sequence ID" value="NZ_JAUSRB010000001.1"/>
</dbReference>
<name>A0ABT9R1P2_9ACTN</name>
<proteinExistence type="predicted"/>
<evidence type="ECO:0000259" key="1">
    <source>
        <dbReference type="Pfam" id="PF01927"/>
    </source>
</evidence>
<protein>
    <submittedName>
        <fullName evidence="3">Uncharacterized protein with PIN domain</fullName>
    </submittedName>
</protein>
<dbReference type="InterPro" id="IPR027798">
    <property type="entry name" value="Ub_Mut7C"/>
</dbReference>